<feature type="compositionally biased region" description="Acidic residues" evidence="1">
    <location>
        <begin position="70"/>
        <end position="84"/>
    </location>
</feature>
<gene>
    <name evidence="2" type="ORF">mMyoMyo1_008308</name>
</gene>
<feature type="compositionally biased region" description="Basic and acidic residues" evidence="1">
    <location>
        <begin position="86"/>
        <end position="95"/>
    </location>
</feature>
<feature type="region of interest" description="Disordered" evidence="1">
    <location>
        <begin position="43"/>
        <end position="127"/>
    </location>
</feature>
<evidence type="ECO:0000256" key="1">
    <source>
        <dbReference type="SAM" id="MobiDB-lite"/>
    </source>
</evidence>
<dbReference type="EMBL" id="JABWUV010000010">
    <property type="protein sequence ID" value="KAF6324854.1"/>
    <property type="molecule type" value="Genomic_DNA"/>
</dbReference>
<comment type="caution">
    <text evidence="2">The sequence shown here is derived from an EMBL/GenBank/DDBJ whole genome shotgun (WGS) entry which is preliminary data.</text>
</comment>
<reference evidence="2 3" key="1">
    <citation type="journal article" date="2020" name="Nature">
        <title>Six reference-quality genomes reveal evolution of bat adaptations.</title>
        <authorList>
            <person name="Jebb D."/>
            <person name="Huang Z."/>
            <person name="Pippel M."/>
            <person name="Hughes G.M."/>
            <person name="Lavrichenko K."/>
            <person name="Devanna P."/>
            <person name="Winkler S."/>
            <person name="Jermiin L.S."/>
            <person name="Skirmuntt E.C."/>
            <person name="Katzourakis A."/>
            <person name="Burkitt-Gray L."/>
            <person name="Ray D.A."/>
            <person name="Sullivan K.A.M."/>
            <person name="Roscito J.G."/>
            <person name="Kirilenko B.M."/>
            <person name="Davalos L.M."/>
            <person name="Corthals A.P."/>
            <person name="Power M.L."/>
            <person name="Jones G."/>
            <person name="Ransome R.D."/>
            <person name="Dechmann D.K.N."/>
            <person name="Locatelli A.G."/>
            <person name="Puechmaille S.J."/>
            <person name="Fedrigo O."/>
            <person name="Jarvis E.D."/>
            <person name="Hiller M."/>
            <person name="Vernes S.C."/>
            <person name="Myers E.W."/>
            <person name="Teeling E.C."/>
        </authorList>
    </citation>
    <scope>NUCLEOTIDE SEQUENCE [LARGE SCALE GENOMIC DNA]</scope>
    <source>
        <strain evidence="2">MMyoMyo1</strain>
        <tissue evidence="2">Flight muscle</tissue>
    </source>
</reference>
<feature type="compositionally biased region" description="Acidic residues" evidence="1">
    <location>
        <begin position="53"/>
        <end position="62"/>
    </location>
</feature>
<organism evidence="2 3">
    <name type="scientific">Myotis myotis</name>
    <name type="common">Greater mouse-eared bat</name>
    <name type="synonym">Vespertilio myotis</name>
    <dbReference type="NCBI Taxonomy" id="51298"/>
    <lineage>
        <taxon>Eukaryota</taxon>
        <taxon>Metazoa</taxon>
        <taxon>Chordata</taxon>
        <taxon>Craniata</taxon>
        <taxon>Vertebrata</taxon>
        <taxon>Euteleostomi</taxon>
        <taxon>Mammalia</taxon>
        <taxon>Eutheria</taxon>
        <taxon>Laurasiatheria</taxon>
        <taxon>Chiroptera</taxon>
        <taxon>Yangochiroptera</taxon>
        <taxon>Vespertilionidae</taxon>
        <taxon>Myotis</taxon>
    </lineage>
</organism>
<dbReference type="AlphaFoldDB" id="A0A7J7VI70"/>
<proteinExistence type="predicted"/>
<protein>
    <submittedName>
        <fullName evidence="2">Uncharacterized protein</fullName>
    </submittedName>
</protein>
<sequence length="157" mass="18047">MRLLKKLAMILLVEVVMERRRQSYRCLEGRINRIWKEIGEGIKGKRKQGGLSLEEEEEEEFNGESGGSSSEEEDRAAEEEEGTGSEDARKRKEDELWTNFLNDVGPKSKVSPSPHSRKREETKEMSSNKLLVKAEELEKPKKLKSPRCLILLVKKFG</sequence>
<evidence type="ECO:0000313" key="3">
    <source>
        <dbReference type="Proteomes" id="UP000527355"/>
    </source>
</evidence>
<accession>A0A7J7VI70</accession>
<feature type="compositionally biased region" description="Basic and acidic residues" evidence="1">
    <location>
        <begin position="118"/>
        <end position="127"/>
    </location>
</feature>
<evidence type="ECO:0000313" key="2">
    <source>
        <dbReference type="EMBL" id="KAF6324854.1"/>
    </source>
</evidence>
<name>A0A7J7VI70_MYOMY</name>
<keyword evidence="3" id="KW-1185">Reference proteome</keyword>
<dbReference type="Proteomes" id="UP000527355">
    <property type="component" value="Unassembled WGS sequence"/>
</dbReference>